<reference evidence="2 3" key="1">
    <citation type="submission" date="2019-07" db="EMBL/GenBank/DDBJ databases">
        <title>Whole genome shotgun sequence of Cerasibacillus quisquiliarum NBRC 102429.</title>
        <authorList>
            <person name="Hosoyama A."/>
            <person name="Uohara A."/>
            <person name="Ohji S."/>
            <person name="Ichikawa N."/>
        </authorList>
    </citation>
    <scope>NUCLEOTIDE SEQUENCE [LARGE SCALE GENOMIC DNA]</scope>
    <source>
        <strain evidence="2 3">NBRC 102429</strain>
    </source>
</reference>
<feature type="coiled-coil region" evidence="1">
    <location>
        <begin position="60"/>
        <end position="91"/>
    </location>
</feature>
<name>A0A511UTN2_9BACI</name>
<keyword evidence="1" id="KW-0175">Coiled coil</keyword>
<evidence type="ECO:0000313" key="3">
    <source>
        <dbReference type="Proteomes" id="UP000321491"/>
    </source>
</evidence>
<accession>A0A511UTN2</accession>
<protein>
    <submittedName>
        <fullName evidence="2">Uncharacterized protein</fullName>
    </submittedName>
</protein>
<keyword evidence="3" id="KW-1185">Reference proteome</keyword>
<comment type="caution">
    <text evidence="2">The sequence shown here is derived from an EMBL/GenBank/DDBJ whole genome shotgun (WGS) entry which is preliminary data.</text>
</comment>
<dbReference type="RefSeq" id="WP_146934535.1">
    <property type="nucleotide sequence ID" value="NZ_BJXW01000003.1"/>
</dbReference>
<dbReference type="OrthoDB" id="2625319at2"/>
<organism evidence="2 3">
    <name type="scientific">Cerasibacillus quisquiliarum</name>
    <dbReference type="NCBI Taxonomy" id="227865"/>
    <lineage>
        <taxon>Bacteria</taxon>
        <taxon>Bacillati</taxon>
        <taxon>Bacillota</taxon>
        <taxon>Bacilli</taxon>
        <taxon>Bacillales</taxon>
        <taxon>Bacillaceae</taxon>
        <taxon>Cerasibacillus</taxon>
    </lineage>
</organism>
<dbReference type="EMBL" id="BJXW01000003">
    <property type="protein sequence ID" value="GEN29934.1"/>
    <property type="molecule type" value="Genomic_DNA"/>
</dbReference>
<sequence>MWPQKLKKQIQLFVMTVFMLLLIGGGIHVVFADEEIRSLLFDWFERKEDESIEAIETTILKEQEKQMNRIKNELQKTIAEAEERIDIFTENEKKRRIIQLEQHANDILKTIKIEDAAIEAEVNEQLMEIIERAISEMDAISNDLQPFIQED</sequence>
<dbReference type="Proteomes" id="UP000321491">
    <property type="component" value="Unassembled WGS sequence"/>
</dbReference>
<gene>
    <name evidence="2" type="ORF">CQU01_01720</name>
</gene>
<dbReference type="AlphaFoldDB" id="A0A511UTN2"/>
<evidence type="ECO:0000313" key="2">
    <source>
        <dbReference type="EMBL" id="GEN29934.1"/>
    </source>
</evidence>
<proteinExistence type="predicted"/>
<evidence type="ECO:0000256" key="1">
    <source>
        <dbReference type="SAM" id="Coils"/>
    </source>
</evidence>